<evidence type="ECO:0000313" key="8">
    <source>
        <dbReference type="EMBL" id="CAB0030799.1"/>
    </source>
</evidence>
<keyword evidence="4" id="KW-0812">Transmembrane</keyword>
<dbReference type="AlphaFoldDB" id="A0A6H5I0F3"/>
<evidence type="ECO:0008006" key="10">
    <source>
        <dbReference type="Google" id="ProtNLM"/>
    </source>
</evidence>
<dbReference type="GO" id="GO:0005044">
    <property type="term" value="F:scavenger receptor activity"/>
    <property type="evidence" value="ECO:0007669"/>
    <property type="project" value="TreeGrafter"/>
</dbReference>
<comment type="subcellular location">
    <subcellularLocation>
        <location evidence="1">Cell membrane</location>
    </subcellularLocation>
</comment>
<dbReference type="InterPro" id="IPR002159">
    <property type="entry name" value="CD36_fam"/>
</dbReference>
<evidence type="ECO:0000256" key="5">
    <source>
        <dbReference type="ARBA" id="ARBA00022989"/>
    </source>
</evidence>
<evidence type="ECO:0000256" key="4">
    <source>
        <dbReference type="ARBA" id="ARBA00022692"/>
    </source>
</evidence>
<evidence type="ECO:0000256" key="6">
    <source>
        <dbReference type="ARBA" id="ARBA00023136"/>
    </source>
</evidence>
<gene>
    <name evidence="8" type="ORF">TBRA_LOCUS2786</name>
</gene>
<dbReference type="GO" id="GO:0005886">
    <property type="term" value="C:plasma membrane"/>
    <property type="evidence" value="ECO:0007669"/>
    <property type="project" value="UniProtKB-SubCell"/>
</dbReference>
<reference evidence="8 9" key="1">
    <citation type="submission" date="2020-02" db="EMBL/GenBank/DDBJ databases">
        <authorList>
            <person name="Ferguson B K."/>
        </authorList>
    </citation>
    <scope>NUCLEOTIDE SEQUENCE [LARGE SCALE GENOMIC DNA]</scope>
</reference>
<dbReference type="PANTHER" id="PTHR11923">
    <property type="entry name" value="SCAVENGER RECEPTOR CLASS B TYPE-1 SR-B1"/>
    <property type="match status" value="1"/>
</dbReference>
<sequence>MRSWMSRTLVAASIGCSLLLFGAALYLLRDFLFHFIIRTQLPLSPTARSYELWKDTKNMPTYMDIYLFNWTNPEEIMDHTKKPNLNELGPYSFRERREKVNVTFHPENGTVTYQQKRTWWFDEGRSKGSLNDKISQLNVVAVSAAHKVRYWPFVMQQSFSYLLNQFSNEINVVKTADELLFKGFEDKLITLGQMSGMEDGEAPPFDKFGWFYMRNGSTDFDGYSNIGTGMGDLSSLGAIKNWNFQDKTAFYKSPCNVIEGSGGEFWPPYRIKEDIRLFTPDICRPVTYEFEDEVDHKGIHGFKFSMGDKTLSNDTRRRYPHEVAKYIDPTTTTEDFFVSDPTTKRSINEDEDPDVQNIGQCFCNGDCSPKGVINITACRYGAPGFISLPHFHKGDPMLRDSFVGLAPNDKDHSFYLTLEPTTGIPIDVKARLQVNILLQPSKIVE</sequence>
<dbReference type="GO" id="GO:0005737">
    <property type="term" value="C:cytoplasm"/>
    <property type="evidence" value="ECO:0007669"/>
    <property type="project" value="TreeGrafter"/>
</dbReference>
<protein>
    <recommendedName>
        <fullName evidence="10">Protein croquemort</fullName>
    </recommendedName>
</protein>
<keyword evidence="6" id="KW-0472">Membrane</keyword>
<keyword evidence="3" id="KW-1003">Cell membrane</keyword>
<evidence type="ECO:0000313" key="9">
    <source>
        <dbReference type="Proteomes" id="UP000479190"/>
    </source>
</evidence>
<keyword evidence="5" id="KW-1133">Transmembrane helix</keyword>
<organism evidence="8 9">
    <name type="scientific">Trichogramma brassicae</name>
    <dbReference type="NCBI Taxonomy" id="86971"/>
    <lineage>
        <taxon>Eukaryota</taxon>
        <taxon>Metazoa</taxon>
        <taxon>Ecdysozoa</taxon>
        <taxon>Arthropoda</taxon>
        <taxon>Hexapoda</taxon>
        <taxon>Insecta</taxon>
        <taxon>Pterygota</taxon>
        <taxon>Neoptera</taxon>
        <taxon>Endopterygota</taxon>
        <taxon>Hymenoptera</taxon>
        <taxon>Apocrita</taxon>
        <taxon>Proctotrupomorpha</taxon>
        <taxon>Chalcidoidea</taxon>
        <taxon>Trichogrammatidae</taxon>
        <taxon>Trichogramma</taxon>
    </lineage>
</organism>
<comment type="similarity">
    <text evidence="2">Belongs to the CD36 family.</text>
</comment>
<accession>A0A6H5I0F3</accession>
<dbReference type="PRINTS" id="PR01609">
    <property type="entry name" value="CD36FAMILY"/>
</dbReference>
<dbReference type="PANTHER" id="PTHR11923:SF93">
    <property type="entry name" value="GH07959P-RELATED"/>
    <property type="match status" value="1"/>
</dbReference>
<evidence type="ECO:0000256" key="3">
    <source>
        <dbReference type="ARBA" id="ARBA00022475"/>
    </source>
</evidence>
<keyword evidence="7" id="KW-0325">Glycoprotein</keyword>
<dbReference type="OrthoDB" id="514335at2759"/>
<keyword evidence="9" id="KW-1185">Reference proteome</keyword>
<dbReference type="Proteomes" id="UP000479190">
    <property type="component" value="Unassembled WGS sequence"/>
</dbReference>
<name>A0A6H5I0F3_9HYME</name>
<dbReference type="Pfam" id="PF01130">
    <property type="entry name" value="CD36"/>
    <property type="match status" value="1"/>
</dbReference>
<evidence type="ECO:0000256" key="2">
    <source>
        <dbReference type="ARBA" id="ARBA00010532"/>
    </source>
</evidence>
<evidence type="ECO:0000256" key="1">
    <source>
        <dbReference type="ARBA" id="ARBA00004236"/>
    </source>
</evidence>
<evidence type="ECO:0000256" key="7">
    <source>
        <dbReference type="ARBA" id="ARBA00023180"/>
    </source>
</evidence>
<dbReference type="EMBL" id="CADCXV010000546">
    <property type="protein sequence ID" value="CAB0030799.1"/>
    <property type="molecule type" value="Genomic_DNA"/>
</dbReference>
<proteinExistence type="inferred from homology"/>